<feature type="non-terminal residue" evidence="5">
    <location>
        <position position="1"/>
    </location>
</feature>
<protein>
    <recommendedName>
        <fullName evidence="6">Cobalt-precorrin-6A synthase</fullName>
    </recommendedName>
</protein>
<evidence type="ECO:0008006" key="6">
    <source>
        <dbReference type="Google" id="ProtNLM"/>
    </source>
</evidence>
<keyword evidence="4" id="KW-0949">S-adenosyl-L-methionine</keyword>
<evidence type="ECO:0000256" key="1">
    <source>
        <dbReference type="ARBA" id="ARBA00022573"/>
    </source>
</evidence>
<dbReference type="GO" id="GO:0008168">
    <property type="term" value="F:methyltransferase activity"/>
    <property type="evidence" value="ECO:0007669"/>
    <property type="project" value="UniProtKB-KW"/>
</dbReference>
<dbReference type="AlphaFoldDB" id="W1XCE6"/>
<gene>
    <name evidence="5" type="ORF">Q604_UNBC16820G0001</name>
</gene>
<comment type="caution">
    <text evidence="5">The sequence shown here is derived from an EMBL/GenBank/DDBJ whole genome shotgun (WGS) entry which is preliminary data.</text>
</comment>
<organism evidence="5">
    <name type="scientific">human gut metagenome</name>
    <dbReference type="NCBI Taxonomy" id="408170"/>
    <lineage>
        <taxon>unclassified sequences</taxon>
        <taxon>metagenomes</taxon>
        <taxon>organismal metagenomes</taxon>
    </lineage>
</organism>
<name>W1XCE6_9ZZZZ</name>
<reference evidence="5" key="1">
    <citation type="submission" date="2013-12" db="EMBL/GenBank/DDBJ databases">
        <title>A Varibaculum cambriense genome reconstructed from a premature infant gut community with otherwise low bacterial novelty that shifts toward anaerobic metabolism during the third week of life.</title>
        <authorList>
            <person name="Brown C.T."/>
            <person name="Sharon I."/>
            <person name="Thomas B.C."/>
            <person name="Castelle C.J."/>
            <person name="Morowitz M.J."/>
            <person name="Banfield J.F."/>
        </authorList>
    </citation>
    <scope>NUCLEOTIDE SEQUENCE</scope>
</reference>
<dbReference type="Gene3D" id="3.30.2110.10">
    <property type="entry name" value="CbiD-like"/>
    <property type="match status" value="1"/>
</dbReference>
<evidence type="ECO:0000256" key="4">
    <source>
        <dbReference type="ARBA" id="ARBA00022691"/>
    </source>
</evidence>
<accession>W1XCE6</accession>
<feature type="non-terminal residue" evidence="5">
    <location>
        <position position="67"/>
    </location>
</feature>
<dbReference type="PANTHER" id="PTHR35863">
    <property type="entry name" value="COBALT-PRECORRIN-5B C(1)-METHYLTRANSFERASE"/>
    <property type="match status" value="1"/>
</dbReference>
<sequence>PAINPGPRAMMKIVFEEHCVHGQGVTVTVSVPNGKVLAKKTLNHTLGIEGGISIIGTTGIVKPMSEE</sequence>
<keyword evidence="3" id="KW-0808">Transferase</keyword>
<dbReference type="SUPFAM" id="SSF111342">
    <property type="entry name" value="CbiD-like"/>
    <property type="match status" value="1"/>
</dbReference>
<keyword evidence="1" id="KW-0169">Cobalamin biosynthesis</keyword>
<keyword evidence="2" id="KW-0489">Methyltransferase</keyword>
<proteinExistence type="predicted"/>
<dbReference type="EMBL" id="AZMM01016820">
    <property type="protein sequence ID" value="ETJ27953.1"/>
    <property type="molecule type" value="Genomic_DNA"/>
</dbReference>
<dbReference type="Pfam" id="PF01888">
    <property type="entry name" value="CbiD"/>
    <property type="match status" value="1"/>
</dbReference>
<evidence type="ECO:0000256" key="2">
    <source>
        <dbReference type="ARBA" id="ARBA00022603"/>
    </source>
</evidence>
<evidence type="ECO:0000313" key="5">
    <source>
        <dbReference type="EMBL" id="ETJ27953.1"/>
    </source>
</evidence>
<dbReference type="PANTHER" id="PTHR35863:SF1">
    <property type="entry name" value="COBALT-PRECORRIN-5B C(1)-METHYLTRANSFERASE"/>
    <property type="match status" value="1"/>
</dbReference>
<dbReference type="GO" id="GO:0032259">
    <property type="term" value="P:methylation"/>
    <property type="evidence" value="ECO:0007669"/>
    <property type="project" value="UniProtKB-KW"/>
</dbReference>
<dbReference type="InterPro" id="IPR002748">
    <property type="entry name" value="CbiD"/>
</dbReference>
<dbReference type="GO" id="GO:0009236">
    <property type="term" value="P:cobalamin biosynthetic process"/>
    <property type="evidence" value="ECO:0007669"/>
    <property type="project" value="UniProtKB-KW"/>
</dbReference>
<dbReference type="InterPro" id="IPR036074">
    <property type="entry name" value="CbiD_sf"/>
</dbReference>
<evidence type="ECO:0000256" key="3">
    <source>
        <dbReference type="ARBA" id="ARBA00022679"/>
    </source>
</evidence>